<dbReference type="EMBL" id="BART01038922">
    <property type="protein sequence ID" value="GAH08936.1"/>
    <property type="molecule type" value="Genomic_DNA"/>
</dbReference>
<gene>
    <name evidence="1" type="ORF">S01H4_64275</name>
</gene>
<sequence length="89" mass="10221">MSRVTFDEGLCDKDSLKKINKKRKYWTPQLQIEPMETVPLPPPESDLVFDNFQGNSAETVEIQRLQEARRILLERVPEYSGVSCLVGNP</sequence>
<dbReference type="AlphaFoldDB" id="X1CKL7"/>
<accession>X1CKL7</accession>
<comment type="caution">
    <text evidence="1">The sequence shown here is derived from an EMBL/GenBank/DDBJ whole genome shotgun (WGS) entry which is preliminary data.</text>
</comment>
<evidence type="ECO:0000313" key="1">
    <source>
        <dbReference type="EMBL" id="GAH08936.1"/>
    </source>
</evidence>
<name>X1CKL7_9ZZZZ</name>
<protein>
    <submittedName>
        <fullName evidence="1">Uncharacterized protein</fullName>
    </submittedName>
</protein>
<proteinExistence type="predicted"/>
<organism evidence="1">
    <name type="scientific">marine sediment metagenome</name>
    <dbReference type="NCBI Taxonomy" id="412755"/>
    <lineage>
        <taxon>unclassified sequences</taxon>
        <taxon>metagenomes</taxon>
        <taxon>ecological metagenomes</taxon>
    </lineage>
</organism>
<reference evidence="1" key="1">
    <citation type="journal article" date="2014" name="Front. Microbiol.">
        <title>High frequency of phylogenetically diverse reductive dehalogenase-homologous genes in deep subseafloor sedimentary metagenomes.</title>
        <authorList>
            <person name="Kawai M."/>
            <person name="Futagami T."/>
            <person name="Toyoda A."/>
            <person name="Takaki Y."/>
            <person name="Nishi S."/>
            <person name="Hori S."/>
            <person name="Arai W."/>
            <person name="Tsubouchi T."/>
            <person name="Morono Y."/>
            <person name="Uchiyama I."/>
            <person name="Ito T."/>
            <person name="Fujiyama A."/>
            <person name="Inagaki F."/>
            <person name="Takami H."/>
        </authorList>
    </citation>
    <scope>NUCLEOTIDE SEQUENCE</scope>
    <source>
        <strain evidence="1">Expedition CK06-06</strain>
    </source>
</reference>